<evidence type="ECO:0000256" key="4">
    <source>
        <dbReference type="ARBA" id="ARBA00022679"/>
    </source>
</evidence>
<dbReference type="EC" id="2.7.11.1" evidence="2"/>
<dbReference type="PANTHER" id="PTHR12209">
    <property type="entry name" value="NON-SPECIFIC SERINE/THREONINE PROTEIN KINASE"/>
    <property type="match status" value="1"/>
</dbReference>
<comment type="similarity">
    <text evidence="1">Belongs to the protein kinase superfamily. BUD32 family.</text>
</comment>
<dbReference type="InterPro" id="IPR022495">
    <property type="entry name" value="Bud32"/>
</dbReference>
<protein>
    <recommendedName>
        <fullName evidence="2">non-specific serine/threonine protein kinase</fullName>
        <ecNumber evidence="2">2.7.11.1</ecNumber>
    </recommendedName>
</protein>
<evidence type="ECO:0000256" key="10">
    <source>
        <dbReference type="ARBA" id="ARBA00048679"/>
    </source>
</evidence>
<dbReference type="Gene3D" id="1.10.510.10">
    <property type="entry name" value="Transferase(Phosphotransferase) domain 1"/>
    <property type="match status" value="1"/>
</dbReference>
<evidence type="ECO:0000259" key="11">
    <source>
        <dbReference type="PROSITE" id="PS50011"/>
    </source>
</evidence>
<dbReference type="PROSITE" id="PS00109">
    <property type="entry name" value="PROTEIN_KINASE_TYR"/>
    <property type="match status" value="1"/>
</dbReference>
<dbReference type="InterPro" id="IPR008266">
    <property type="entry name" value="Tyr_kinase_AS"/>
</dbReference>
<dbReference type="Proteomes" id="UP001527925">
    <property type="component" value="Unassembled WGS sequence"/>
</dbReference>
<comment type="catalytic activity">
    <reaction evidence="9">
        <text>L-threonyl-[protein] + ATP = O-phospho-L-threonyl-[protein] + ADP + H(+)</text>
        <dbReference type="Rhea" id="RHEA:46608"/>
        <dbReference type="Rhea" id="RHEA-COMP:11060"/>
        <dbReference type="Rhea" id="RHEA-COMP:11605"/>
        <dbReference type="ChEBI" id="CHEBI:15378"/>
        <dbReference type="ChEBI" id="CHEBI:30013"/>
        <dbReference type="ChEBI" id="CHEBI:30616"/>
        <dbReference type="ChEBI" id="CHEBI:61977"/>
        <dbReference type="ChEBI" id="CHEBI:456216"/>
        <dbReference type="EC" id="2.7.11.1"/>
    </reaction>
</comment>
<keyword evidence="13" id="KW-1185">Reference proteome</keyword>
<evidence type="ECO:0000313" key="13">
    <source>
        <dbReference type="Proteomes" id="UP001527925"/>
    </source>
</evidence>
<keyword evidence="7 12" id="KW-0418">Kinase</keyword>
<evidence type="ECO:0000256" key="3">
    <source>
        <dbReference type="ARBA" id="ARBA00022527"/>
    </source>
</evidence>
<dbReference type="Gene3D" id="3.30.200.20">
    <property type="entry name" value="Phosphorylase Kinase, domain 1"/>
    <property type="match status" value="1"/>
</dbReference>
<reference evidence="12 13" key="1">
    <citation type="submission" date="2023-09" db="EMBL/GenBank/DDBJ databases">
        <title>Pangenome analysis of Batrachochytrium dendrobatidis and related Chytrids.</title>
        <authorList>
            <person name="Yacoub M.N."/>
            <person name="Stajich J.E."/>
            <person name="James T.Y."/>
        </authorList>
    </citation>
    <scope>NUCLEOTIDE SEQUENCE [LARGE SCALE GENOMIC DNA]</scope>
    <source>
        <strain evidence="12 13">JEL0888</strain>
    </source>
</reference>
<evidence type="ECO:0000256" key="1">
    <source>
        <dbReference type="ARBA" id="ARBA00010630"/>
    </source>
</evidence>
<dbReference type="GO" id="GO:0004674">
    <property type="term" value="F:protein serine/threonine kinase activity"/>
    <property type="evidence" value="ECO:0007669"/>
    <property type="project" value="UniProtKB-EC"/>
</dbReference>
<evidence type="ECO:0000256" key="5">
    <source>
        <dbReference type="ARBA" id="ARBA00022694"/>
    </source>
</evidence>
<keyword evidence="4 12" id="KW-0808">Transferase</keyword>
<accession>A0ABR4N2A9</accession>
<dbReference type="Pfam" id="PF00069">
    <property type="entry name" value="Pkinase"/>
    <property type="match status" value="1"/>
</dbReference>
<evidence type="ECO:0000256" key="2">
    <source>
        <dbReference type="ARBA" id="ARBA00012513"/>
    </source>
</evidence>
<dbReference type="InterPro" id="IPR000719">
    <property type="entry name" value="Prot_kinase_dom"/>
</dbReference>
<evidence type="ECO:0000256" key="7">
    <source>
        <dbReference type="ARBA" id="ARBA00022777"/>
    </source>
</evidence>
<keyword evidence="8" id="KW-0067">ATP-binding</keyword>
<sequence>MATVVPVKQGAEARLLDIDFGGRPAFAKQRFKKAYRHPVLDERLTARRVTQEARTMLRLRRAGIDAPALFLLDTANSIIYVERIEGDTVRDVLRGGVDDAQFEAIARAIGADLAKIHDMDLIHGDLTTSNMMLRHGTRKLVWIDFGLSYTSTLAEDKGVDLYVLERAIQSTHPNQAKAMVRHAGRAWRGTLLTPWNKFDGIIRQYTADSKNAQPVIRKFEEVRLRGRKRTAFG</sequence>
<dbReference type="InterPro" id="IPR011009">
    <property type="entry name" value="Kinase-like_dom_sf"/>
</dbReference>
<gene>
    <name evidence="12" type="primary">BUD32</name>
    <name evidence="12" type="ORF">HK105_206833</name>
</gene>
<organism evidence="12 13">
    <name type="scientific">Polyrhizophydium stewartii</name>
    <dbReference type="NCBI Taxonomy" id="2732419"/>
    <lineage>
        <taxon>Eukaryota</taxon>
        <taxon>Fungi</taxon>
        <taxon>Fungi incertae sedis</taxon>
        <taxon>Chytridiomycota</taxon>
        <taxon>Chytridiomycota incertae sedis</taxon>
        <taxon>Chytridiomycetes</taxon>
        <taxon>Rhizophydiales</taxon>
        <taxon>Rhizophydiales incertae sedis</taxon>
        <taxon>Polyrhizophydium</taxon>
    </lineage>
</organism>
<evidence type="ECO:0000256" key="8">
    <source>
        <dbReference type="ARBA" id="ARBA00022840"/>
    </source>
</evidence>
<dbReference type="EMBL" id="JADGIZ020000043">
    <property type="protein sequence ID" value="KAL2913673.1"/>
    <property type="molecule type" value="Genomic_DNA"/>
</dbReference>
<dbReference type="PANTHER" id="PTHR12209:SF0">
    <property type="entry name" value="EKC_KEOPS COMPLEX SUBUNIT TP53RK"/>
    <property type="match status" value="1"/>
</dbReference>
<evidence type="ECO:0000256" key="6">
    <source>
        <dbReference type="ARBA" id="ARBA00022741"/>
    </source>
</evidence>
<evidence type="ECO:0000256" key="9">
    <source>
        <dbReference type="ARBA" id="ARBA00047899"/>
    </source>
</evidence>
<keyword evidence="5" id="KW-0819">tRNA processing</keyword>
<comment type="catalytic activity">
    <reaction evidence="10">
        <text>L-seryl-[protein] + ATP = O-phospho-L-seryl-[protein] + ADP + H(+)</text>
        <dbReference type="Rhea" id="RHEA:17989"/>
        <dbReference type="Rhea" id="RHEA-COMP:9863"/>
        <dbReference type="Rhea" id="RHEA-COMP:11604"/>
        <dbReference type="ChEBI" id="CHEBI:15378"/>
        <dbReference type="ChEBI" id="CHEBI:29999"/>
        <dbReference type="ChEBI" id="CHEBI:30616"/>
        <dbReference type="ChEBI" id="CHEBI:83421"/>
        <dbReference type="ChEBI" id="CHEBI:456216"/>
        <dbReference type="EC" id="2.7.11.1"/>
    </reaction>
</comment>
<keyword evidence="6" id="KW-0547">Nucleotide-binding</keyword>
<evidence type="ECO:0000313" key="12">
    <source>
        <dbReference type="EMBL" id="KAL2913673.1"/>
    </source>
</evidence>
<keyword evidence="3" id="KW-0723">Serine/threonine-protein kinase</keyword>
<dbReference type="PROSITE" id="PS50011">
    <property type="entry name" value="PROTEIN_KINASE_DOM"/>
    <property type="match status" value="1"/>
</dbReference>
<proteinExistence type="inferred from homology"/>
<comment type="caution">
    <text evidence="12">The sequence shown here is derived from an EMBL/GenBank/DDBJ whole genome shotgun (WGS) entry which is preliminary data.</text>
</comment>
<name>A0ABR4N2A9_9FUNG</name>
<dbReference type="NCBIfam" id="TIGR03724">
    <property type="entry name" value="arch_bud32"/>
    <property type="match status" value="1"/>
</dbReference>
<dbReference type="SUPFAM" id="SSF56112">
    <property type="entry name" value="Protein kinase-like (PK-like)"/>
    <property type="match status" value="1"/>
</dbReference>
<feature type="domain" description="Protein kinase" evidence="11">
    <location>
        <begin position="1"/>
        <end position="233"/>
    </location>
</feature>